<dbReference type="GO" id="GO:0046872">
    <property type="term" value="F:metal ion binding"/>
    <property type="evidence" value="ECO:0007669"/>
    <property type="project" value="UniProtKB-KW"/>
</dbReference>
<dbReference type="Proteomes" id="UP000077926">
    <property type="component" value="Chromosome"/>
</dbReference>
<evidence type="ECO:0000256" key="4">
    <source>
        <dbReference type="ARBA" id="ARBA00022683"/>
    </source>
</evidence>
<reference evidence="8 9" key="1">
    <citation type="submission" date="2016-08" db="EMBL/GenBank/DDBJ databases">
        <title>Complete genome sequence of Bacillus muralis G25-68, a strain with toxicity to nematodes.</title>
        <authorList>
            <person name="Zheng Z."/>
        </authorList>
    </citation>
    <scope>NUCLEOTIDE SEQUENCE [LARGE SCALE GENOMIC DNA]</scope>
    <source>
        <strain evidence="8 9">G25-68</strain>
    </source>
</reference>
<dbReference type="RefSeq" id="WP_064465068.1">
    <property type="nucleotide sequence ID" value="NZ_CP017080.1"/>
</dbReference>
<dbReference type="InterPro" id="IPR036542">
    <property type="entry name" value="PTS_IIA_lac/cel_sf"/>
</dbReference>
<keyword evidence="6" id="KW-0479">Metal-binding</keyword>
<dbReference type="CDD" id="cd00215">
    <property type="entry name" value="PTS_IIA_lac"/>
    <property type="match status" value="1"/>
</dbReference>
<keyword evidence="6" id="KW-0460">Magnesium</keyword>
<dbReference type="PROSITE" id="PS51095">
    <property type="entry name" value="PTS_EIIA_TYPE_3"/>
    <property type="match status" value="1"/>
</dbReference>
<evidence type="ECO:0000256" key="2">
    <source>
        <dbReference type="ARBA" id="ARBA00022597"/>
    </source>
</evidence>
<dbReference type="OrthoDB" id="350602at2"/>
<evidence type="ECO:0000256" key="3">
    <source>
        <dbReference type="ARBA" id="ARBA00022679"/>
    </source>
</evidence>
<evidence type="ECO:0000313" key="8">
    <source>
        <dbReference type="EMBL" id="AOH54991.1"/>
    </source>
</evidence>
<dbReference type="GO" id="GO:0016740">
    <property type="term" value="F:transferase activity"/>
    <property type="evidence" value="ECO:0007669"/>
    <property type="project" value="UniProtKB-KW"/>
</dbReference>
<evidence type="ECO:0000256" key="5">
    <source>
        <dbReference type="PIRSR" id="PIRSR000699-1"/>
    </source>
</evidence>
<evidence type="ECO:0000256" key="7">
    <source>
        <dbReference type="PROSITE-ProRule" id="PRU00418"/>
    </source>
</evidence>
<feature type="active site" description="Tele-phosphohistidine intermediate" evidence="5">
    <location>
        <position position="76"/>
    </location>
</feature>
<proteinExistence type="predicted"/>
<sequence length="111" mass="12551">MEGMEAVAFQIISNVGTAKSLIMEALYEARDGRYDEAEEKLKDSRTYMLEGHHAHSGLIQQEASGQKVEFSLLLMHAEDQMMSAETVSDLVTEMIKMYREMRQNKNGGVSF</sequence>
<evidence type="ECO:0000256" key="1">
    <source>
        <dbReference type="ARBA" id="ARBA00022448"/>
    </source>
</evidence>
<dbReference type="AlphaFoldDB" id="A0A1B3XP42"/>
<name>A0A1B3XP42_9BACI</name>
<evidence type="ECO:0000256" key="6">
    <source>
        <dbReference type="PIRSR" id="PIRSR000699-2"/>
    </source>
</evidence>
<keyword evidence="4" id="KW-0598">Phosphotransferase system</keyword>
<dbReference type="EMBL" id="CP017080">
    <property type="protein sequence ID" value="AOH54991.1"/>
    <property type="molecule type" value="Genomic_DNA"/>
</dbReference>
<organism evidence="8 9">
    <name type="scientific">Peribacillus muralis</name>
    <dbReference type="NCBI Taxonomy" id="264697"/>
    <lineage>
        <taxon>Bacteria</taxon>
        <taxon>Bacillati</taxon>
        <taxon>Bacillota</taxon>
        <taxon>Bacilli</taxon>
        <taxon>Bacillales</taxon>
        <taxon>Bacillaceae</taxon>
        <taxon>Peribacillus</taxon>
    </lineage>
</organism>
<keyword evidence="1" id="KW-0813">Transport</keyword>
<dbReference type="GO" id="GO:0009401">
    <property type="term" value="P:phosphoenolpyruvate-dependent sugar phosphotransferase system"/>
    <property type="evidence" value="ECO:0007669"/>
    <property type="project" value="UniProtKB-KW"/>
</dbReference>
<keyword evidence="9" id="KW-1185">Reference proteome</keyword>
<dbReference type="SUPFAM" id="SSF46973">
    <property type="entry name" value="Enzyme IIa from lactose specific PTS, IIa-lac"/>
    <property type="match status" value="1"/>
</dbReference>
<protein>
    <submittedName>
        <fullName evidence="8">PTS dihydroxyacetone transporter</fullName>
    </submittedName>
</protein>
<comment type="cofactor">
    <cofactor evidence="6">
        <name>Mg(2+)</name>
        <dbReference type="ChEBI" id="CHEBI:18420"/>
    </cofactor>
    <text evidence="6">Binds 1 Mg(2+) ion per trimer.</text>
</comment>
<dbReference type="PIRSF" id="PIRSF000699">
    <property type="entry name" value="PTS_IILac_III"/>
    <property type="match status" value="1"/>
</dbReference>
<dbReference type="Gene3D" id="1.20.58.80">
    <property type="entry name" value="Phosphotransferase system, lactose/cellobiose-type IIA subunit"/>
    <property type="match status" value="1"/>
</dbReference>
<dbReference type="Pfam" id="PF02255">
    <property type="entry name" value="PTS_IIA"/>
    <property type="match status" value="1"/>
</dbReference>
<evidence type="ECO:0000313" key="9">
    <source>
        <dbReference type="Proteomes" id="UP000077926"/>
    </source>
</evidence>
<gene>
    <name evidence="8" type="ORF">ABE28_011575</name>
</gene>
<keyword evidence="2" id="KW-0762">Sugar transport</keyword>
<keyword evidence="3" id="KW-0808">Transferase</keyword>
<feature type="modified residue" description="Phosphohistidine; by HPr" evidence="7">
    <location>
        <position position="76"/>
    </location>
</feature>
<dbReference type="KEGG" id="bmur:ABE28_011575"/>
<dbReference type="STRING" id="264697.ABE28_011575"/>
<dbReference type="PANTHER" id="PTHR34382:SF7">
    <property type="entry name" value="PTS SYSTEM N,N'-DIACETYLCHITOBIOSE-SPECIFIC EIIA COMPONENT"/>
    <property type="match status" value="1"/>
</dbReference>
<dbReference type="InterPro" id="IPR003188">
    <property type="entry name" value="PTS_IIA_lac/cel"/>
</dbReference>
<accession>A0A1B3XP42</accession>
<dbReference type="PANTHER" id="PTHR34382">
    <property type="entry name" value="PTS SYSTEM N,N'-DIACETYLCHITOBIOSE-SPECIFIC EIIA COMPONENT"/>
    <property type="match status" value="1"/>
</dbReference>
<feature type="binding site" evidence="6">
    <location>
        <position position="79"/>
    </location>
    <ligand>
        <name>Mg(2+)</name>
        <dbReference type="ChEBI" id="CHEBI:18420"/>
        <note>ligand shared between all trimeric partners</note>
    </ligand>
</feature>